<dbReference type="AlphaFoldDB" id="A0A9P5N5L4"/>
<name>A0A9P5N5L4_9AGAM</name>
<feature type="non-terminal residue" evidence="1">
    <location>
        <position position="1"/>
    </location>
</feature>
<proteinExistence type="predicted"/>
<protein>
    <submittedName>
        <fullName evidence="1">Uncharacterized protein</fullName>
    </submittedName>
</protein>
<organism evidence="1 2">
    <name type="scientific">Russula ochroleuca</name>
    <dbReference type="NCBI Taxonomy" id="152965"/>
    <lineage>
        <taxon>Eukaryota</taxon>
        <taxon>Fungi</taxon>
        <taxon>Dikarya</taxon>
        <taxon>Basidiomycota</taxon>
        <taxon>Agaricomycotina</taxon>
        <taxon>Agaricomycetes</taxon>
        <taxon>Russulales</taxon>
        <taxon>Russulaceae</taxon>
        <taxon>Russula</taxon>
    </lineage>
</organism>
<comment type="caution">
    <text evidence="1">The sequence shown here is derived from an EMBL/GenBank/DDBJ whole genome shotgun (WGS) entry which is preliminary data.</text>
</comment>
<reference evidence="1" key="2">
    <citation type="journal article" date="2020" name="Nat. Commun.">
        <title>Large-scale genome sequencing of mycorrhizal fungi provides insights into the early evolution of symbiotic traits.</title>
        <authorList>
            <person name="Miyauchi S."/>
            <person name="Kiss E."/>
            <person name="Kuo A."/>
            <person name="Drula E."/>
            <person name="Kohler A."/>
            <person name="Sanchez-Garcia M."/>
            <person name="Morin E."/>
            <person name="Andreopoulos B."/>
            <person name="Barry K.W."/>
            <person name="Bonito G."/>
            <person name="Buee M."/>
            <person name="Carver A."/>
            <person name="Chen C."/>
            <person name="Cichocki N."/>
            <person name="Clum A."/>
            <person name="Culley D."/>
            <person name="Crous P.W."/>
            <person name="Fauchery L."/>
            <person name="Girlanda M."/>
            <person name="Hayes R.D."/>
            <person name="Keri Z."/>
            <person name="LaButti K."/>
            <person name="Lipzen A."/>
            <person name="Lombard V."/>
            <person name="Magnuson J."/>
            <person name="Maillard F."/>
            <person name="Murat C."/>
            <person name="Nolan M."/>
            <person name="Ohm R.A."/>
            <person name="Pangilinan J."/>
            <person name="Pereira M.F."/>
            <person name="Perotto S."/>
            <person name="Peter M."/>
            <person name="Pfister S."/>
            <person name="Riley R."/>
            <person name="Sitrit Y."/>
            <person name="Stielow J.B."/>
            <person name="Szollosi G."/>
            <person name="Zifcakova L."/>
            <person name="Stursova M."/>
            <person name="Spatafora J.W."/>
            <person name="Tedersoo L."/>
            <person name="Vaario L.M."/>
            <person name="Yamada A."/>
            <person name="Yan M."/>
            <person name="Wang P."/>
            <person name="Xu J."/>
            <person name="Bruns T."/>
            <person name="Baldrian P."/>
            <person name="Vilgalys R."/>
            <person name="Dunand C."/>
            <person name="Henrissat B."/>
            <person name="Grigoriev I.V."/>
            <person name="Hibbett D."/>
            <person name="Nagy L.G."/>
            <person name="Martin F.M."/>
        </authorList>
    </citation>
    <scope>NUCLEOTIDE SEQUENCE</scope>
    <source>
        <strain evidence="1">Prilba</strain>
    </source>
</reference>
<keyword evidence="2" id="KW-1185">Reference proteome</keyword>
<sequence>LLTSLIAGALAHDNGMDMNIDQGMSTATNIGNTIMYLYFTIGDNLWFLGWAPSTGEAMAGGCVGLAIAQRWLIVMQGVMEEY</sequence>
<evidence type="ECO:0000313" key="2">
    <source>
        <dbReference type="Proteomes" id="UP000759537"/>
    </source>
</evidence>
<reference evidence="1" key="1">
    <citation type="submission" date="2019-10" db="EMBL/GenBank/DDBJ databases">
        <authorList>
            <consortium name="DOE Joint Genome Institute"/>
            <person name="Kuo A."/>
            <person name="Miyauchi S."/>
            <person name="Kiss E."/>
            <person name="Drula E."/>
            <person name="Kohler A."/>
            <person name="Sanchez-Garcia M."/>
            <person name="Andreopoulos B."/>
            <person name="Barry K.W."/>
            <person name="Bonito G."/>
            <person name="Buee M."/>
            <person name="Carver A."/>
            <person name="Chen C."/>
            <person name="Cichocki N."/>
            <person name="Clum A."/>
            <person name="Culley D."/>
            <person name="Crous P.W."/>
            <person name="Fauchery L."/>
            <person name="Girlanda M."/>
            <person name="Hayes R."/>
            <person name="Keri Z."/>
            <person name="LaButti K."/>
            <person name="Lipzen A."/>
            <person name="Lombard V."/>
            <person name="Magnuson J."/>
            <person name="Maillard F."/>
            <person name="Morin E."/>
            <person name="Murat C."/>
            <person name="Nolan M."/>
            <person name="Ohm R."/>
            <person name="Pangilinan J."/>
            <person name="Pereira M."/>
            <person name="Perotto S."/>
            <person name="Peter M."/>
            <person name="Riley R."/>
            <person name="Sitrit Y."/>
            <person name="Stielow B."/>
            <person name="Szollosi G."/>
            <person name="Zifcakova L."/>
            <person name="Stursova M."/>
            <person name="Spatafora J.W."/>
            <person name="Tedersoo L."/>
            <person name="Vaario L.-M."/>
            <person name="Yamada A."/>
            <person name="Yan M."/>
            <person name="Wang P."/>
            <person name="Xu J."/>
            <person name="Bruns T."/>
            <person name="Baldrian P."/>
            <person name="Vilgalys R."/>
            <person name="Henrissat B."/>
            <person name="Grigoriev I.V."/>
            <person name="Hibbett D."/>
            <person name="Nagy L.G."/>
            <person name="Martin F.M."/>
        </authorList>
    </citation>
    <scope>NUCLEOTIDE SEQUENCE</scope>
    <source>
        <strain evidence="1">Prilba</strain>
    </source>
</reference>
<gene>
    <name evidence="1" type="ORF">DFH94DRAFT_621165</name>
</gene>
<evidence type="ECO:0000313" key="1">
    <source>
        <dbReference type="EMBL" id="KAF8486879.1"/>
    </source>
</evidence>
<accession>A0A9P5N5L4</accession>
<dbReference type="OrthoDB" id="73901at2759"/>
<dbReference type="EMBL" id="WHVB01000001">
    <property type="protein sequence ID" value="KAF8486879.1"/>
    <property type="molecule type" value="Genomic_DNA"/>
</dbReference>
<dbReference type="Proteomes" id="UP000759537">
    <property type="component" value="Unassembled WGS sequence"/>
</dbReference>